<comment type="caution">
    <text evidence="2">The sequence shown here is derived from an EMBL/GenBank/DDBJ whole genome shotgun (WGS) entry which is preliminary data.</text>
</comment>
<dbReference type="AlphaFoldDB" id="A0A9Q1DMW1"/>
<protein>
    <submittedName>
        <fullName evidence="2">Uncharacterized protein</fullName>
    </submittedName>
</protein>
<gene>
    <name evidence="2" type="ORF">COCON_G00099740</name>
</gene>
<evidence type="ECO:0000313" key="3">
    <source>
        <dbReference type="Proteomes" id="UP001152803"/>
    </source>
</evidence>
<sequence>MGVRERSTPESLSSASHPAPAGDDKREAAARRLWAVEMQQRARKAKVSHIARLQQTEGSFRGCSSTPTPLKSHLPCGRWWRQTSA</sequence>
<proteinExistence type="predicted"/>
<keyword evidence="3" id="KW-1185">Reference proteome</keyword>
<evidence type="ECO:0000313" key="2">
    <source>
        <dbReference type="EMBL" id="KAJ8275349.1"/>
    </source>
</evidence>
<dbReference type="EMBL" id="JAFJMO010000006">
    <property type="protein sequence ID" value="KAJ8275349.1"/>
    <property type="molecule type" value="Genomic_DNA"/>
</dbReference>
<feature type="region of interest" description="Disordered" evidence="1">
    <location>
        <begin position="1"/>
        <end position="28"/>
    </location>
</feature>
<evidence type="ECO:0000256" key="1">
    <source>
        <dbReference type="SAM" id="MobiDB-lite"/>
    </source>
</evidence>
<accession>A0A9Q1DMW1</accession>
<dbReference type="OrthoDB" id="10536110at2759"/>
<dbReference type="Proteomes" id="UP001152803">
    <property type="component" value="Unassembled WGS sequence"/>
</dbReference>
<reference evidence="2" key="1">
    <citation type="journal article" date="2023" name="Science">
        <title>Genome structures resolve the early diversification of teleost fishes.</title>
        <authorList>
            <person name="Parey E."/>
            <person name="Louis A."/>
            <person name="Montfort J."/>
            <person name="Bouchez O."/>
            <person name="Roques C."/>
            <person name="Iampietro C."/>
            <person name="Lluch J."/>
            <person name="Castinel A."/>
            <person name="Donnadieu C."/>
            <person name="Desvignes T."/>
            <person name="Floi Bucao C."/>
            <person name="Jouanno E."/>
            <person name="Wen M."/>
            <person name="Mejri S."/>
            <person name="Dirks R."/>
            <person name="Jansen H."/>
            <person name="Henkel C."/>
            <person name="Chen W.J."/>
            <person name="Zahm M."/>
            <person name="Cabau C."/>
            <person name="Klopp C."/>
            <person name="Thompson A.W."/>
            <person name="Robinson-Rechavi M."/>
            <person name="Braasch I."/>
            <person name="Lecointre G."/>
            <person name="Bobe J."/>
            <person name="Postlethwait J.H."/>
            <person name="Berthelot C."/>
            <person name="Roest Crollius H."/>
            <person name="Guiguen Y."/>
        </authorList>
    </citation>
    <scope>NUCLEOTIDE SEQUENCE</scope>
    <source>
        <strain evidence="2">Concon-B</strain>
    </source>
</reference>
<organism evidence="2 3">
    <name type="scientific">Conger conger</name>
    <name type="common">Conger eel</name>
    <name type="synonym">Muraena conger</name>
    <dbReference type="NCBI Taxonomy" id="82655"/>
    <lineage>
        <taxon>Eukaryota</taxon>
        <taxon>Metazoa</taxon>
        <taxon>Chordata</taxon>
        <taxon>Craniata</taxon>
        <taxon>Vertebrata</taxon>
        <taxon>Euteleostomi</taxon>
        <taxon>Actinopterygii</taxon>
        <taxon>Neopterygii</taxon>
        <taxon>Teleostei</taxon>
        <taxon>Anguilliformes</taxon>
        <taxon>Congridae</taxon>
        <taxon>Conger</taxon>
    </lineage>
</organism>
<name>A0A9Q1DMW1_CONCO</name>